<keyword evidence="3" id="KW-1185">Reference proteome</keyword>
<reference evidence="2 3" key="1">
    <citation type="submission" date="2021-06" db="EMBL/GenBank/DDBJ databases">
        <authorList>
            <person name="Sun Q."/>
            <person name="Li D."/>
        </authorList>
    </citation>
    <scope>NUCLEOTIDE SEQUENCE [LARGE SCALE GENOMIC DNA]</scope>
    <source>
        <strain evidence="2 3">MSJ-5</strain>
    </source>
</reference>
<proteinExistence type="predicted"/>
<name>A0ABS6G2F0_9FIRM</name>
<keyword evidence="1" id="KW-1133">Transmembrane helix</keyword>
<keyword evidence="1" id="KW-0812">Transmembrane</keyword>
<gene>
    <name evidence="2" type="ORF">KQI88_03915</name>
</gene>
<keyword evidence="1" id="KW-0472">Membrane</keyword>
<dbReference type="EMBL" id="JAHLQK010000001">
    <property type="protein sequence ID" value="MBU5675556.1"/>
    <property type="molecule type" value="Genomic_DNA"/>
</dbReference>
<evidence type="ECO:0000256" key="1">
    <source>
        <dbReference type="SAM" id="Phobius"/>
    </source>
</evidence>
<evidence type="ECO:0000313" key="2">
    <source>
        <dbReference type="EMBL" id="MBU5675556.1"/>
    </source>
</evidence>
<dbReference type="Proteomes" id="UP000779508">
    <property type="component" value="Unassembled WGS sequence"/>
</dbReference>
<evidence type="ECO:0000313" key="3">
    <source>
        <dbReference type="Proteomes" id="UP000779508"/>
    </source>
</evidence>
<feature type="transmembrane region" description="Helical" evidence="1">
    <location>
        <begin position="12"/>
        <end position="30"/>
    </location>
</feature>
<protein>
    <submittedName>
        <fullName evidence="2">Uncharacterized protein</fullName>
    </submittedName>
</protein>
<dbReference type="RefSeq" id="WP_216415025.1">
    <property type="nucleotide sequence ID" value="NZ_JAHLQK010000001.1"/>
</dbReference>
<sequence>MFKIERIKSFIPFIMGFIAYNVVTTILNLLGKNKEIIKYTTFIIIIMLYIIISLLYEKNNA</sequence>
<organism evidence="2 3">
    <name type="scientific">Alkaliphilus flagellatus</name>
    <dbReference type="NCBI Taxonomy" id="2841507"/>
    <lineage>
        <taxon>Bacteria</taxon>
        <taxon>Bacillati</taxon>
        <taxon>Bacillota</taxon>
        <taxon>Clostridia</taxon>
        <taxon>Peptostreptococcales</taxon>
        <taxon>Natronincolaceae</taxon>
        <taxon>Alkaliphilus</taxon>
    </lineage>
</organism>
<comment type="caution">
    <text evidence="2">The sequence shown here is derived from an EMBL/GenBank/DDBJ whole genome shotgun (WGS) entry which is preliminary data.</text>
</comment>
<accession>A0ABS6G2F0</accession>
<feature type="transmembrane region" description="Helical" evidence="1">
    <location>
        <begin position="36"/>
        <end position="56"/>
    </location>
</feature>